<dbReference type="RefSeq" id="WP_244705245.1">
    <property type="nucleotide sequence ID" value="NZ_BAAADN010000047.1"/>
</dbReference>
<sequence length="236" mass="25495">MELTWHGHSTWYVTVGDTSLLIDPFFDNPHTSMEPSEIDQPDYVLLTHGHADHIAHAGEFTDATVVAPVEVAAYVEAEMGADDTIGMNIGGTVECGDAHVTMHRADHTSGIDMGYEYELGNPAGYLVSDEQPGPDGTGTSFYHAGDTGLMSEMKDVIAPYLQPDAVALPIGDHFTMGIWQAAIAADWLEAPHVFPMHYDTMPPLEADPEEFVDAVGEHAPDSEAHVLDDDGSFTLD</sequence>
<keyword evidence="7" id="KW-1185">Reference proteome</keyword>
<dbReference type="SUPFAM" id="SSF56281">
    <property type="entry name" value="Metallo-hydrolase/oxidoreductase"/>
    <property type="match status" value="1"/>
</dbReference>
<feature type="domain" description="Metallo-beta-lactamase" evidence="4">
    <location>
        <begin position="7"/>
        <end position="197"/>
    </location>
</feature>
<reference evidence="5" key="3">
    <citation type="submission" date="2023-12" db="EMBL/GenBank/DDBJ databases">
        <authorList>
            <person name="Sun Q."/>
            <person name="Inoue M."/>
        </authorList>
    </citation>
    <scope>NUCLEOTIDE SEQUENCE</scope>
    <source>
        <strain evidence="5">JCM 12289</strain>
    </source>
</reference>
<evidence type="ECO:0000259" key="4">
    <source>
        <dbReference type="SMART" id="SM00849"/>
    </source>
</evidence>
<reference evidence="6" key="2">
    <citation type="submission" date="2022-04" db="EMBL/GenBank/DDBJ databases">
        <title>Sequencing and genomic assembly of Halococcus dombrowskii.</title>
        <authorList>
            <person name="Lim S.W."/>
            <person name="MacLea K.S."/>
        </authorList>
    </citation>
    <scope>NUCLEOTIDE SEQUENCE</scope>
    <source>
        <strain evidence="6">H4</strain>
    </source>
</reference>
<dbReference type="GO" id="GO:0016787">
    <property type="term" value="F:hydrolase activity"/>
    <property type="evidence" value="ECO:0007669"/>
    <property type="project" value="UniProtKB-UniRule"/>
</dbReference>
<dbReference type="PANTHER" id="PTHR43546:SF3">
    <property type="entry name" value="UPF0173 METAL-DEPENDENT HYDROLASE MJ1163"/>
    <property type="match status" value="1"/>
</dbReference>
<feature type="compositionally biased region" description="Basic and acidic residues" evidence="3">
    <location>
        <begin position="217"/>
        <end position="228"/>
    </location>
</feature>
<dbReference type="AlphaFoldDB" id="A0AAV3SKT1"/>
<dbReference type="GeneID" id="71761633"/>
<evidence type="ECO:0000256" key="2">
    <source>
        <dbReference type="HAMAP-Rule" id="MF_00457"/>
    </source>
</evidence>
<comment type="similarity">
    <text evidence="2">Belongs to the UPF0173 family.</text>
</comment>
<evidence type="ECO:0000313" key="7">
    <source>
        <dbReference type="Proteomes" id="UP000830542"/>
    </source>
</evidence>
<reference evidence="5" key="1">
    <citation type="journal article" date="2014" name="Int. J. Syst. Evol. Microbiol.">
        <title>Complete genome sequence of Corynebacterium casei LMG S-19264T (=DSM 44701T), isolated from a smear-ripened cheese.</title>
        <authorList>
            <consortium name="US DOE Joint Genome Institute (JGI-PGF)"/>
            <person name="Walter F."/>
            <person name="Albersmeier A."/>
            <person name="Kalinowski J."/>
            <person name="Ruckert C."/>
        </authorList>
    </citation>
    <scope>NUCLEOTIDE SEQUENCE</scope>
    <source>
        <strain evidence="5">JCM 12289</strain>
    </source>
</reference>
<evidence type="ECO:0000313" key="6">
    <source>
        <dbReference type="EMBL" id="UOO96495.1"/>
    </source>
</evidence>
<dbReference type="Pfam" id="PF13483">
    <property type="entry name" value="Lactamase_B_3"/>
    <property type="match status" value="1"/>
</dbReference>
<dbReference type="InterPro" id="IPR050114">
    <property type="entry name" value="UPF0173_UPF0282_UlaG_hydrolase"/>
</dbReference>
<gene>
    <name evidence="5" type="ORF">GCM10008985_29490</name>
    <name evidence="6" type="ORF">MUK72_07255</name>
</gene>
<dbReference type="PANTHER" id="PTHR43546">
    <property type="entry name" value="UPF0173 METAL-DEPENDENT HYDROLASE MJ1163-RELATED"/>
    <property type="match status" value="1"/>
</dbReference>
<evidence type="ECO:0000313" key="5">
    <source>
        <dbReference type="EMBL" id="GAA0470659.1"/>
    </source>
</evidence>
<dbReference type="InterPro" id="IPR036866">
    <property type="entry name" value="RibonucZ/Hydroxyglut_hydro"/>
</dbReference>
<dbReference type="KEGG" id="hdo:MUK72_07255"/>
<dbReference type="Gene3D" id="3.60.15.10">
    <property type="entry name" value="Ribonuclease Z/Hydroxyacylglutathione hydrolase-like"/>
    <property type="match status" value="1"/>
</dbReference>
<feature type="region of interest" description="Disordered" evidence="3">
    <location>
        <begin position="217"/>
        <end position="236"/>
    </location>
</feature>
<organism evidence="5 8">
    <name type="scientific">Halococcus dombrowskii</name>
    <dbReference type="NCBI Taxonomy" id="179637"/>
    <lineage>
        <taxon>Archaea</taxon>
        <taxon>Methanobacteriati</taxon>
        <taxon>Methanobacteriota</taxon>
        <taxon>Stenosarchaea group</taxon>
        <taxon>Halobacteria</taxon>
        <taxon>Halobacteriales</taxon>
        <taxon>Halococcaceae</taxon>
        <taxon>Halococcus</taxon>
    </lineage>
</organism>
<dbReference type="InterPro" id="IPR001279">
    <property type="entry name" value="Metallo-B-lactamas"/>
</dbReference>
<dbReference type="Proteomes" id="UP001500962">
    <property type="component" value="Unassembled WGS sequence"/>
</dbReference>
<dbReference type="EMBL" id="BAAADN010000047">
    <property type="protein sequence ID" value="GAA0470659.1"/>
    <property type="molecule type" value="Genomic_DNA"/>
</dbReference>
<keyword evidence="1 2" id="KW-0378">Hydrolase</keyword>
<dbReference type="InterPro" id="IPR022877">
    <property type="entry name" value="UPF0173"/>
</dbReference>
<name>A0AAV3SKT1_HALDO</name>
<evidence type="ECO:0000256" key="1">
    <source>
        <dbReference type="ARBA" id="ARBA00022801"/>
    </source>
</evidence>
<evidence type="ECO:0000313" key="8">
    <source>
        <dbReference type="Proteomes" id="UP001500962"/>
    </source>
</evidence>
<dbReference type="EMBL" id="CP095005">
    <property type="protein sequence ID" value="UOO96495.1"/>
    <property type="molecule type" value="Genomic_DNA"/>
</dbReference>
<protein>
    <recommendedName>
        <fullName evidence="2">UPF0173 metal-dependent hydrolase GCM10008985_29490</fullName>
    </recommendedName>
</protein>
<dbReference type="SMART" id="SM00849">
    <property type="entry name" value="Lactamase_B"/>
    <property type="match status" value="1"/>
</dbReference>
<evidence type="ECO:0000256" key="3">
    <source>
        <dbReference type="SAM" id="MobiDB-lite"/>
    </source>
</evidence>
<accession>A0AAV3SKT1</accession>
<proteinExistence type="inferred from homology"/>
<dbReference type="Proteomes" id="UP000830542">
    <property type="component" value="Chromosome"/>
</dbReference>
<dbReference type="NCBIfam" id="NF001911">
    <property type="entry name" value="PRK00685.1"/>
    <property type="match status" value="1"/>
</dbReference>
<dbReference type="HAMAP" id="MF_00457">
    <property type="entry name" value="UPF0173"/>
    <property type="match status" value="1"/>
</dbReference>